<dbReference type="GeneID" id="66071941"/>
<feature type="binding site" evidence="11">
    <location>
        <position position="436"/>
    </location>
    <ligand>
        <name>Zn(2+)</name>
        <dbReference type="ChEBI" id="CHEBI:29105"/>
        <note>catalytic</note>
    </ligand>
</feature>
<keyword evidence="3 12" id="KW-0964">Secreted</keyword>
<proteinExistence type="inferred from homology"/>
<keyword evidence="9 12" id="KW-0865">Zymogen</keyword>
<dbReference type="Gene3D" id="1.10.390.10">
    <property type="entry name" value="Neutral Protease Domain 2"/>
    <property type="match status" value="1"/>
</dbReference>
<feature type="binding site" evidence="11">
    <location>
        <position position="432"/>
    </location>
    <ligand>
        <name>Zn(2+)</name>
        <dbReference type="ChEBI" id="CHEBI:29105"/>
        <note>catalytic</note>
    </ligand>
</feature>
<dbReference type="Proteomes" id="UP001049176">
    <property type="component" value="Chromosome 10"/>
</dbReference>
<dbReference type="Pfam" id="PF02128">
    <property type="entry name" value="Peptidase_M36"/>
    <property type="match status" value="1"/>
</dbReference>
<keyword evidence="5 11" id="KW-0479">Metal-binding</keyword>
<keyword evidence="8 12" id="KW-0482">Metalloprotease</keyword>
<gene>
    <name evidence="13" type="ORF">E1B28_002865</name>
</gene>
<keyword evidence="7 11" id="KW-0862">Zinc</keyword>
<dbReference type="EC" id="3.4.24.-" evidence="12"/>
<organism evidence="13 14">
    <name type="scientific">Marasmius oreades</name>
    <name type="common">fairy-ring Marasmius</name>
    <dbReference type="NCBI Taxonomy" id="181124"/>
    <lineage>
        <taxon>Eukaryota</taxon>
        <taxon>Fungi</taxon>
        <taxon>Dikarya</taxon>
        <taxon>Basidiomycota</taxon>
        <taxon>Agaricomycotina</taxon>
        <taxon>Agaricomycetes</taxon>
        <taxon>Agaricomycetidae</taxon>
        <taxon>Agaricales</taxon>
        <taxon>Marasmiineae</taxon>
        <taxon>Marasmiaceae</taxon>
        <taxon>Marasmius</taxon>
    </lineage>
</organism>
<dbReference type="Gene3D" id="3.10.170.10">
    <property type="match status" value="1"/>
</dbReference>
<dbReference type="InterPro" id="IPR027268">
    <property type="entry name" value="Peptidase_M4/M1_CTD_sf"/>
</dbReference>
<dbReference type="PANTHER" id="PTHR33478">
    <property type="entry name" value="EXTRACELLULAR METALLOPROTEINASE MEP"/>
    <property type="match status" value="1"/>
</dbReference>
<evidence type="ECO:0000256" key="9">
    <source>
        <dbReference type="ARBA" id="ARBA00023145"/>
    </source>
</evidence>
<dbReference type="PRINTS" id="PR00999">
    <property type="entry name" value="FUNGALYSIN"/>
</dbReference>
<evidence type="ECO:0000256" key="7">
    <source>
        <dbReference type="ARBA" id="ARBA00022833"/>
    </source>
</evidence>
<dbReference type="GO" id="GO:0005615">
    <property type="term" value="C:extracellular space"/>
    <property type="evidence" value="ECO:0007669"/>
    <property type="project" value="InterPro"/>
</dbReference>
<dbReference type="EMBL" id="CM032190">
    <property type="protein sequence ID" value="KAG7086948.1"/>
    <property type="molecule type" value="Genomic_DNA"/>
</dbReference>
<evidence type="ECO:0000256" key="8">
    <source>
        <dbReference type="ARBA" id="ARBA00023049"/>
    </source>
</evidence>
<comment type="subcellular location">
    <subcellularLocation>
        <location evidence="1 12">Secreted</location>
    </subcellularLocation>
</comment>
<evidence type="ECO:0000256" key="1">
    <source>
        <dbReference type="ARBA" id="ARBA00004613"/>
    </source>
</evidence>
<evidence type="ECO:0000256" key="11">
    <source>
        <dbReference type="PIRSR" id="PIRSR601842-2"/>
    </source>
</evidence>
<protein>
    <recommendedName>
        <fullName evidence="12">Extracellular metalloproteinase</fullName>
        <ecNumber evidence="12">3.4.24.-</ecNumber>
    </recommendedName>
    <alternativeName>
        <fullName evidence="12">Fungalysin</fullName>
    </alternativeName>
</protein>
<feature type="binding site" evidence="11">
    <location>
        <position position="461"/>
    </location>
    <ligand>
        <name>Zn(2+)</name>
        <dbReference type="ChEBI" id="CHEBI:29105"/>
        <note>catalytic</note>
    </ligand>
</feature>
<dbReference type="CDD" id="cd09596">
    <property type="entry name" value="M36"/>
    <property type="match status" value="1"/>
</dbReference>
<feature type="binding site" evidence="11">
    <location>
        <position position="247"/>
    </location>
    <ligand>
        <name>Zn(2+)</name>
        <dbReference type="ChEBI" id="CHEBI:29105"/>
        <note>catalytic</note>
    </ligand>
</feature>
<evidence type="ECO:0000256" key="3">
    <source>
        <dbReference type="ARBA" id="ARBA00022525"/>
    </source>
</evidence>
<evidence type="ECO:0000256" key="5">
    <source>
        <dbReference type="ARBA" id="ARBA00022723"/>
    </source>
</evidence>
<accession>A0A9P7RPG5</accession>
<keyword evidence="6 12" id="KW-0378">Hydrolase</keyword>
<evidence type="ECO:0000256" key="6">
    <source>
        <dbReference type="ARBA" id="ARBA00022801"/>
    </source>
</evidence>
<keyword evidence="4 12" id="KW-0645">Protease</keyword>
<dbReference type="InterPro" id="IPR001842">
    <property type="entry name" value="Peptidase_M36"/>
</dbReference>
<evidence type="ECO:0000256" key="12">
    <source>
        <dbReference type="RuleBase" id="RU364017"/>
    </source>
</evidence>
<dbReference type="GO" id="GO:0004222">
    <property type="term" value="F:metalloendopeptidase activity"/>
    <property type="evidence" value="ECO:0007669"/>
    <property type="project" value="InterPro"/>
</dbReference>
<dbReference type="GO" id="GO:0008270">
    <property type="term" value="F:zinc ion binding"/>
    <property type="evidence" value="ECO:0007669"/>
    <property type="project" value="InterPro"/>
</dbReference>
<evidence type="ECO:0000256" key="10">
    <source>
        <dbReference type="PIRSR" id="PIRSR601842-1"/>
    </source>
</evidence>
<reference evidence="13" key="1">
    <citation type="journal article" date="2021" name="Genome Biol. Evol.">
        <title>The assembled and annotated genome of the fairy-ring fungus Marasmius oreades.</title>
        <authorList>
            <person name="Hiltunen M."/>
            <person name="Ament-Velasquez S.L."/>
            <person name="Johannesson H."/>
        </authorList>
    </citation>
    <scope>NUCLEOTIDE SEQUENCE</scope>
    <source>
        <strain evidence="13">03SP1</strain>
    </source>
</reference>
<dbReference type="PANTHER" id="PTHR33478:SF1">
    <property type="entry name" value="EXTRACELLULAR METALLOPROTEINASE MEP"/>
    <property type="match status" value="1"/>
</dbReference>
<dbReference type="AlphaFoldDB" id="A0A9P7RPG5"/>
<evidence type="ECO:0000256" key="2">
    <source>
        <dbReference type="ARBA" id="ARBA00006006"/>
    </source>
</evidence>
<comment type="cofactor">
    <cofactor evidence="11">
        <name>Zn(2+)</name>
        <dbReference type="ChEBI" id="CHEBI:29105"/>
    </cofactor>
    <text evidence="11">Binds 1 zinc ion per subunit.</text>
</comment>
<name>A0A9P7RPG5_9AGAR</name>
<dbReference type="KEGG" id="more:E1B28_002865"/>
<feature type="active site" evidence="10">
    <location>
        <position position="433"/>
    </location>
</feature>
<evidence type="ECO:0000313" key="14">
    <source>
        <dbReference type="Proteomes" id="UP001049176"/>
    </source>
</evidence>
<evidence type="ECO:0000256" key="4">
    <source>
        <dbReference type="ARBA" id="ARBA00022670"/>
    </source>
</evidence>
<dbReference type="RefSeq" id="XP_043003419.1">
    <property type="nucleotide sequence ID" value="XM_043159813.1"/>
</dbReference>
<dbReference type="InterPro" id="IPR050371">
    <property type="entry name" value="Fungal_virulence_M36"/>
</dbReference>
<dbReference type="GO" id="GO:0006508">
    <property type="term" value="P:proteolysis"/>
    <property type="evidence" value="ECO:0007669"/>
    <property type="project" value="UniProtKB-KW"/>
</dbReference>
<dbReference type="SUPFAM" id="SSF55486">
    <property type="entry name" value="Metalloproteases ('zincins'), catalytic domain"/>
    <property type="match status" value="1"/>
</dbReference>
<comment type="caution">
    <text evidence="13">The sequence shown here is derived from an EMBL/GenBank/DDBJ whole genome shotgun (WGS) entry which is preliminary data.</text>
</comment>
<sequence length="629" mass="68159">MYKISPPFLVDQVPFPLFLRVMGFQTSLYVSVLAGVLCASLSEATPWPVASKHATHRKRLIGRGVALDIYHPPSKFQTFREGQSMANAVSFDTPEKLKLNAMTWLQNNLQVDSSSLEWTSGSWSSDGISSAYVKQAKDGIPIINAVANVAFKGSSAISFGNSFVDTSNIASSTPTINMNDAISKAESVLGGTRNEIEPTLNYLAKPDGSVSLVHAVQIQNNDTQLFVEAYVDAHLGEVISITDFVAHATYKVLPIDKKVIPDGLELLKDPEGLDASPLGWNAFGDTHTTDTSGNNVITFKTSDDRTSILTTFGQDEDGQLTFDFTYDQTKDPSDPNNLDASRTNAFYIANTFHDILYRYGFTESTFNFQLDNFDKGGQGNDFVLVSVQDSGGLNNANFATPPDGQLALCRMFIWNLTPIEQDGAMENSIPIHEMTHGVTNRMTGGGTARCLQTLASQGMGEGWSDAVADWMSQTSAATQDFVLGQGVTGDPAGIRSKPYSVDPAVNPLKYSDIAKLDEAHNIGEIWANTLHTVYADLVDALGFSSTAKTDANGKEGNVVFLRTIITALTLQPCNPSVLDAREAIIQADQTLNNGANECTLRKSFAKKGLGLNATPDFQDDDTIPENCRY</sequence>
<keyword evidence="14" id="KW-1185">Reference proteome</keyword>
<evidence type="ECO:0000313" key="13">
    <source>
        <dbReference type="EMBL" id="KAG7086948.1"/>
    </source>
</evidence>
<comment type="similarity">
    <text evidence="2 12">Belongs to the peptidase M36 family.</text>
</comment>
<dbReference type="OrthoDB" id="3227768at2759"/>